<dbReference type="Gene3D" id="3.40.1160.10">
    <property type="entry name" value="Acetylglutamate kinase-like"/>
    <property type="match status" value="1"/>
</dbReference>
<dbReference type="InterPro" id="IPR018042">
    <property type="entry name" value="Aspartate_kinase_CS"/>
</dbReference>
<evidence type="ECO:0000256" key="6">
    <source>
        <dbReference type="ARBA" id="ARBA00022605"/>
    </source>
</evidence>
<reference evidence="17 18" key="1">
    <citation type="submission" date="2021-01" db="EMBL/GenBank/DDBJ databases">
        <title>Genomic Encyclopedia of Type Strains, Phase IV (KMG-IV): sequencing the most valuable type-strain genomes for metagenomic binning, comparative biology and taxonomic classification.</title>
        <authorList>
            <person name="Goeker M."/>
        </authorList>
    </citation>
    <scope>NUCLEOTIDE SEQUENCE [LARGE SCALE GENOMIC DNA]</scope>
    <source>
        <strain evidence="17 18">DSM 25540</strain>
    </source>
</reference>
<evidence type="ECO:0000256" key="11">
    <source>
        <dbReference type="ARBA" id="ARBA00022915"/>
    </source>
</evidence>
<evidence type="ECO:0000256" key="13">
    <source>
        <dbReference type="ARBA" id="ARBA00047872"/>
    </source>
</evidence>
<protein>
    <recommendedName>
        <fullName evidence="14">Aspartokinase</fullName>
        <ecNumber evidence="14">2.7.2.4</ecNumber>
    </recommendedName>
</protein>
<dbReference type="InterPro" id="IPR001048">
    <property type="entry name" value="Asp/Glu/Uridylate_kinase"/>
</dbReference>
<comment type="pathway">
    <text evidence="2 15">Amino-acid biosynthesis; L-lysine biosynthesis via DAP pathway; (S)-tetrahydrodipicolinate from L-aspartate: step 1/4.</text>
</comment>
<dbReference type="PANTHER" id="PTHR21499:SF3">
    <property type="entry name" value="ASPARTOKINASE"/>
    <property type="match status" value="1"/>
</dbReference>
<dbReference type="NCBIfam" id="TIGR00656">
    <property type="entry name" value="asp_kin_monofn"/>
    <property type="match status" value="1"/>
</dbReference>
<dbReference type="PROSITE" id="PS00324">
    <property type="entry name" value="ASPARTOKINASE"/>
    <property type="match status" value="1"/>
</dbReference>
<evidence type="ECO:0000256" key="15">
    <source>
        <dbReference type="RuleBase" id="RU004249"/>
    </source>
</evidence>
<dbReference type="Pfam" id="PF00696">
    <property type="entry name" value="AA_kinase"/>
    <property type="match status" value="1"/>
</dbReference>
<evidence type="ECO:0000313" key="18">
    <source>
        <dbReference type="Proteomes" id="UP000741863"/>
    </source>
</evidence>
<evidence type="ECO:0000256" key="7">
    <source>
        <dbReference type="ARBA" id="ARBA00022679"/>
    </source>
</evidence>
<dbReference type="NCBIfam" id="NF006068">
    <property type="entry name" value="PRK08210.1"/>
    <property type="match status" value="1"/>
</dbReference>
<dbReference type="Proteomes" id="UP000741863">
    <property type="component" value="Unassembled WGS sequence"/>
</dbReference>
<evidence type="ECO:0000256" key="1">
    <source>
        <dbReference type="ARBA" id="ARBA00003121"/>
    </source>
</evidence>
<evidence type="ECO:0000313" key="17">
    <source>
        <dbReference type="EMBL" id="MBM7632644.1"/>
    </source>
</evidence>
<comment type="catalytic activity">
    <reaction evidence="13 14">
        <text>L-aspartate + ATP = 4-phospho-L-aspartate + ADP</text>
        <dbReference type="Rhea" id="RHEA:23776"/>
        <dbReference type="ChEBI" id="CHEBI:29991"/>
        <dbReference type="ChEBI" id="CHEBI:30616"/>
        <dbReference type="ChEBI" id="CHEBI:57535"/>
        <dbReference type="ChEBI" id="CHEBI:456216"/>
        <dbReference type="EC" id="2.7.2.4"/>
    </reaction>
</comment>
<dbReference type="InterPro" id="IPR045865">
    <property type="entry name" value="ACT-like_dom_sf"/>
</dbReference>
<dbReference type="GO" id="GO:0004072">
    <property type="term" value="F:aspartate kinase activity"/>
    <property type="evidence" value="ECO:0007669"/>
    <property type="project" value="UniProtKB-EC"/>
</dbReference>
<evidence type="ECO:0000256" key="14">
    <source>
        <dbReference type="RuleBase" id="RU003448"/>
    </source>
</evidence>
<evidence type="ECO:0000256" key="4">
    <source>
        <dbReference type="ARBA" id="ARBA00005139"/>
    </source>
</evidence>
<evidence type="ECO:0000256" key="10">
    <source>
        <dbReference type="ARBA" id="ARBA00022840"/>
    </source>
</evidence>
<comment type="caution">
    <text evidence="17">The sequence shown here is derived from an EMBL/GenBank/DDBJ whole genome shotgun (WGS) entry which is preliminary data.</text>
</comment>
<dbReference type="SUPFAM" id="SSF53633">
    <property type="entry name" value="Carbamate kinase-like"/>
    <property type="match status" value="1"/>
</dbReference>
<evidence type="ECO:0000259" key="16">
    <source>
        <dbReference type="PROSITE" id="PS51671"/>
    </source>
</evidence>
<keyword evidence="11" id="KW-0220">Diaminopimelate biosynthesis</keyword>
<organism evidence="17 18">
    <name type="scientific">Geomicrobium sediminis</name>
    <dbReference type="NCBI Taxonomy" id="1347788"/>
    <lineage>
        <taxon>Bacteria</taxon>
        <taxon>Bacillati</taxon>
        <taxon>Bacillota</taxon>
        <taxon>Bacilli</taxon>
        <taxon>Bacillales</taxon>
        <taxon>Geomicrobium</taxon>
    </lineage>
</organism>
<dbReference type="EMBL" id="JAFBEC010000004">
    <property type="protein sequence ID" value="MBM7632644.1"/>
    <property type="molecule type" value="Genomic_DNA"/>
</dbReference>
<keyword evidence="18" id="KW-1185">Reference proteome</keyword>
<dbReference type="SUPFAM" id="SSF55021">
    <property type="entry name" value="ACT-like"/>
    <property type="match status" value="2"/>
</dbReference>
<evidence type="ECO:0000256" key="8">
    <source>
        <dbReference type="ARBA" id="ARBA00022741"/>
    </source>
</evidence>
<dbReference type="PIRSF" id="PIRSF000726">
    <property type="entry name" value="Asp_kin"/>
    <property type="match status" value="1"/>
</dbReference>
<dbReference type="NCBIfam" id="TIGR00657">
    <property type="entry name" value="asp_kinases"/>
    <property type="match status" value="1"/>
</dbReference>
<evidence type="ECO:0000256" key="12">
    <source>
        <dbReference type="ARBA" id="ARBA00023154"/>
    </source>
</evidence>
<dbReference type="InterPro" id="IPR002912">
    <property type="entry name" value="ACT_dom"/>
</dbReference>
<dbReference type="Gene3D" id="3.30.2130.10">
    <property type="entry name" value="VC0802-like"/>
    <property type="match status" value="1"/>
</dbReference>
<evidence type="ECO:0000256" key="3">
    <source>
        <dbReference type="ARBA" id="ARBA00004986"/>
    </source>
</evidence>
<dbReference type="PANTHER" id="PTHR21499">
    <property type="entry name" value="ASPARTATE KINASE"/>
    <property type="match status" value="1"/>
</dbReference>
<keyword evidence="12" id="KW-0457">Lysine biosynthesis</keyword>
<sequence length="408" mass="43959">MTIVVQKFGGTSVQSAELREIAAQHVRSAVESGHKVVAVVSAMGRSNDPYSTDTLLGLIDGNDAHVPKREQDLLQSCGEIISSVVFTNLLIGQGLKASALTGKQAGFVTNDTFGNARITEMKTDAILERFKESDVLVVAGFQGESTKGELTTLGRGGSDTSATALGAALNAKYVDIFTDVDGIMTADPRIVNDAKPLRTLTYSEVSNMAYQGAKVIHPRAVEIAMYAKIPLRIRSLQSDSTGTLITMSRDQLPGSDVEERLVTGITYVKDLSQVTVQKAEDDHGAASLIFTKLAAEGISVDFINISRYEVVFTVPMHKEQHVQEAVKMLGYKANLLPRCAKVSAVGAGMTGVPGVVSKITTALHQEEIEILQATDSHTTIWVLVREDEMDVAVNALHHMFRLAEEQNS</sequence>
<gene>
    <name evidence="17" type="ORF">JOD17_001738</name>
</gene>
<dbReference type="InterPro" id="IPR027795">
    <property type="entry name" value="CASTOR_ACT_dom"/>
</dbReference>
<dbReference type="Pfam" id="PF13840">
    <property type="entry name" value="ACT_7"/>
    <property type="match status" value="1"/>
</dbReference>
<evidence type="ECO:0000256" key="9">
    <source>
        <dbReference type="ARBA" id="ARBA00022777"/>
    </source>
</evidence>
<dbReference type="EC" id="2.7.2.4" evidence="14"/>
<comment type="function">
    <text evidence="1">Catalyzes the phosphorylation of the beta-carboxyl group of aspartic acid with ATP to yield 4-phospho-L-aspartate, which is involved in the branched biosynthetic pathway leading to the biosynthesis of amino acids threonine, isoleucine and methionine.</text>
</comment>
<feature type="domain" description="ACT" evidence="16">
    <location>
        <begin position="344"/>
        <end position="408"/>
    </location>
</feature>
<keyword evidence="9 14" id="KW-0418">Kinase</keyword>
<dbReference type="InterPro" id="IPR005260">
    <property type="entry name" value="Asp_kin_monofn"/>
</dbReference>
<evidence type="ECO:0000256" key="5">
    <source>
        <dbReference type="ARBA" id="ARBA00010122"/>
    </source>
</evidence>
<comment type="pathway">
    <text evidence="3 15">Amino-acid biosynthesis; L-methionine biosynthesis via de novo pathway; L-homoserine from L-aspartate: step 1/3.</text>
</comment>
<dbReference type="InterPro" id="IPR036393">
    <property type="entry name" value="AceGlu_kinase-like_sf"/>
</dbReference>
<comment type="pathway">
    <text evidence="4 15">Amino-acid biosynthesis; L-threonine biosynthesis; L-threonine from L-aspartate: step 1/5.</text>
</comment>
<keyword evidence="8" id="KW-0547">Nucleotide-binding</keyword>
<dbReference type="PROSITE" id="PS51671">
    <property type="entry name" value="ACT"/>
    <property type="match status" value="1"/>
</dbReference>
<name>A0ABS2PB59_9BACL</name>
<proteinExistence type="inferred from homology"/>
<keyword evidence="7 14" id="KW-0808">Transferase</keyword>
<dbReference type="InterPro" id="IPR001341">
    <property type="entry name" value="Asp_kinase"/>
</dbReference>
<dbReference type="RefSeq" id="WP_204696982.1">
    <property type="nucleotide sequence ID" value="NZ_JAFBEC010000004.1"/>
</dbReference>
<evidence type="ECO:0000256" key="2">
    <source>
        <dbReference type="ARBA" id="ARBA00004766"/>
    </source>
</evidence>
<accession>A0ABS2PB59</accession>
<comment type="similarity">
    <text evidence="5 14">Belongs to the aspartokinase family.</text>
</comment>
<keyword evidence="10" id="KW-0067">ATP-binding</keyword>
<keyword evidence="6 15" id="KW-0028">Amino-acid biosynthesis</keyword>